<keyword evidence="3 5" id="KW-0808">Transferase</keyword>
<evidence type="ECO:0000256" key="3">
    <source>
        <dbReference type="ARBA" id="ARBA00022679"/>
    </source>
</evidence>
<dbReference type="Gene3D" id="3.90.550.10">
    <property type="entry name" value="Spore Coat Polysaccharide Biosynthesis Protein SpsA, Chain A"/>
    <property type="match status" value="2"/>
</dbReference>
<keyword evidence="6" id="KW-1185">Reference proteome</keyword>
<proteinExistence type="inferred from homology"/>
<dbReference type="Proteomes" id="UP000521379">
    <property type="component" value="Unassembled WGS sequence"/>
</dbReference>
<comment type="caution">
    <text evidence="5">The sequence shown here is derived from an EMBL/GenBank/DDBJ whole genome shotgun (WGS) entry which is preliminary data.</text>
</comment>
<dbReference type="InterPro" id="IPR050834">
    <property type="entry name" value="Glycosyltransf_2"/>
</dbReference>
<reference evidence="5 6" key="1">
    <citation type="submission" date="2020-02" db="EMBL/GenBank/DDBJ databases">
        <authorList>
            <person name="Sun Q."/>
        </authorList>
    </citation>
    <scope>NUCLEOTIDE SEQUENCE [LARGE SCALE GENOMIC DNA]</scope>
    <source>
        <strain evidence="5 6">YIM 13062</strain>
    </source>
</reference>
<gene>
    <name evidence="5" type="ORF">GTW58_09145</name>
</gene>
<comment type="similarity">
    <text evidence="1">Belongs to the glycosyltransferase 2 family.</text>
</comment>
<dbReference type="Pfam" id="PF00535">
    <property type="entry name" value="Glycos_transf_2"/>
    <property type="match status" value="2"/>
</dbReference>
<keyword evidence="2" id="KW-0328">Glycosyltransferase</keyword>
<evidence type="ECO:0000313" key="6">
    <source>
        <dbReference type="Proteomes" id="UP000521379"/>
    </source>
</evidence>
<dbReference type="GO" id="GO:0016757">
    <property type="term" value="F:glycosyltransferase activity"/>
    <property type="evidence" value="ECO:0007669"/>
    <property type="project" value="UniProtKB-KW"/>
</dbReference>
<dbReference type="InterPro" id="IPR001173">
    <property type="entry name" value="Glyco_trans_2-like"/>
</dbReference>
<dbReference type="SUPFAM" id="SSF53448">
    <property type="entry name" value="Nucleotide-diphospho-sugar transferases"/>
    <property type="match status" value="2"/>
</dbReference>
<sequence length="621" mass="68286">MRPEPRVTAVVVSYNRRTLLESTLRGILAGSMVPQTVVVVDNASTDDSVPFIKAFAAEHAATGSETTIELVELNRNVGGAGGFTVGIDRAANQLQADLIWVMDDDTEPLRETLSAAVHAWRSYDPEGARRPAFVASTVLWTDGSEHPMNSMIERIGAGPGRKQRAAAVGGRSIRSGSFVSLLMDGDAVRASGLPIADYFIWNDDFEFSTRLARWSDAIQVPASTVMHHTKQPGNTDADPGPRFYNDVRNKLWVFTRSASLAPWEKVLYGGATARLWLRTLKSSQDRRTLAGRFLTGVRDALRPPRSNAEVLDQLWTLTRDQQSADPVPAVLPEGTAFSLLMPVYHGDTPERFYRALISSTLEQARPPAQVVIVRDGPVAPELQQELETLTRRLEQANPPIAVVRLDLETNAGLTHALRLGLRQCRHNIVARADADDVSYPHRFARQLPLIEAGADVVGAGMNEIGDDESRVLARREAPVGAHEIRCIAKLRNPVSHPTVVMRRDAVNGVGGYEYVPLAEDYWLWVRLLKAGADIRNIAEPLVGYRVSGGAYQRRGGLAVFQAEMQLQARLRGSGYLNFLEWARNVVVRGGYRFVPRAARTRAYRNMVSGYPNSVGGDSTTA</sequence>
<evidence type="ECO:0000259" key="4">
    <source>
        <dbReference type="Pfam" id="PF00535"/>
    </source>
</evidence>
<dbReference type="InterPro" id="IPR029044">
    <property type="entry name" value="Nucleotide-diphossugar_trans"/>
</dbReference>
<dbReference type="AlphaFoldDB" id="A0A846TNU4"/>
<dbReference type="PANTHER" id="PTHR43685:SF5">
    <property type="entry name" value="GLYCOSYLTRANSFERASE EPSE-RELATED"/>
    <property type="match status" value="1"/>
</dbReference>
<feature type="domain" description="Glycosyltransferase 2-like" evidence="4">
    <location>
        <begin position="9"/>
        <end position="146"/>
    </location>
</feature>
<organism evidence="5 6">
    <name type="scientific">Kocuria subflava</name>
    <dbReference type="NCBI Taxonomy" id="1736139"/>
    <lineage>
        <taxon>Bacteria</taxon>
        <taxon>Bacillati</taxon>
        <taxon>Actinomycetota</taxon>
        <taxon>Actinomycetes</taxon>
        <taxon>Micrococcales</taxon>
        <taxon>Micrococcaceae</taxon>
        <taxon>Kocuria</taxon>
    </lineage>
</organism>
<name>A0A846TNU4_9MICC</name>
<feature type="domain" description="Glycosyltransferase 2-like" evidence="4">
    <location>
        <begin position="338"/>
        <end position="504"/>
    </location>
</feature>
<protein>
    <submittedName>
        <fullName evidence="5">Glycosyltransferase</fullName>
    </submittedName>
</protein>
<evidence type="ECO:0000256" key="1">
    <source>
        <dbReference type="ARBA" id="ARBA00006739"/>
    </source>
</evidence>
<dbReference type="EMBL" id="JAAVUN010000016">
    <property type="protein sequence ID" value="NKE10093.1"/>
    <property type="molecule type" value="Genomic_DNA"/>
</dbReference>
<dbReference type="PANTHER" id="PTHR43685">
    <property type="entry name" value="GLYCOSYLTRANSFERASE"/>
    <property type="match status" value="1"/>
</dbReference>
<accession>A0A846TNU4</accession>
<evidence type="ECO:0000313" key="5">
    <source>
        <dbReference type="EMBL" id="NKE10093.1"/>
    </source>
</evidence>
<evidence type="ECO:0000256" key="2">
    <source>
        <dbReference type="ARBA" id="ARBA00022676"/>
    </source>
</evidence>
<dbReference type="RefSeq" id="WP_119933093.1">
    <property type="nucleotide sequence ID" value="NZ_JAAVUN010000016.1"/>
</dbReference>